<keyword evidence="1" id="KW-0812">Transmembrane</keyword>
<accession>A0A370KS88</accession>
<gene>
    <name evidence="2" type="ORF">B5K06_09810</name>
</gene>
<dbReference type="OrthoDB" id="7959514at2"/>
<evidence type="ECO:0008006" key="4">
    <source>
        <dbReference type="Google" id="ProtNLM"/>
    </source>
</evidence>
<organism evidence="2 3">
    <name type="scientific">Rhizobium grahamii</name>
    <dbReference type="NCBI Taxonomy" id="1120045"/>
    <lineage>
        <taxon>Bacteria</taxon>
        <taxon>Pseudomonadati</taxon>
        <taxon>Pseudomonadota</taxon>
        <taxon>Alphaproteobacteria</taxon>
        <taxon>Hyphomicrobiales</taxon>
        <taxon>Rhizobiaceae</taxon>
        <taxon>Rhizobium/Agrobacterium group</taxon>
        <taxon>Rhizobium</taxon>
    </lineage>
</organism>
<name>A0A370KS88_9HYPH</name>
<sequence length="250" mass="27648">MSHPAHRAHEVEESPLLSTRFIVRVTVAIACLAALTLVISFGGRWFGARISLAGNTDSTAPVTLTIGRDTLRLPENTLRFPSQRHDGLSERADLYLTWPEMQGYSKEHRERFDDIAQSSGLIFLQIAQSTMSKDMSGRLEPIYSHLIEGESVPFANGMTLHHLRGDAGYADEVLLTAPRADAPAYVVRCALLLTPQTASSGDCQRDIRVGRDLTVLYRFSSAHLPDWDHIDAAIRHFVEARLVNASATGR</sequence>
<keyword evidence="1" id="KW-1133">Transmembrane helix</keyword>
<evidence type="ECO:0000313" key="2">
    <source>
        <dbReference type="EMBL" id="RDJ13039.1"/>
    </source>
</evidence>
<dbReference type="RefSeq" id="WP_114712741.1">
    <property type="nucleotide sequence ID" value="NZ_KZ857259.1"/>
</dbReference>
<protein>
    <recommendedName>
        <fullName evidence="4">Transmembrane anchored protein</fullName>
    </recommendedName>
</protein>
<reference evidence="2 3" key="1">
    <citation type="submission" date="2017-03" db="EMBL/GenBank/DDBJ databases">
        <title>Genome analysis of Rhizobial strains effectives or ineffectives for nitrogen fixation isolated from bean seeds.</title>
        <authorList>
            <person name="Peralta H."/>
            <person name="Aguilar-Vera A."/>
            <person name="Mora Y."/>
            <person name="Vargas-Lagunas C."/>
            <person name="Girard L."/>
            <person name="Mora J."/>
        </authorList>
    </citation>
    <scope>NUCLEOTIDE SEQUENCE [LARGE SCALE GENOMIC DNA]</scope>
    <source>
        <strain evidence="2 3">CCGM3</strain>
    </source>
</reference>
<dbReference type="AlphaFoldDB" id="A0A370KS88"/>
<proteinExistence type="predicted"/>
<dbReference type="Proteomes" id="UP000254939">
    <property type="component" value="Unassembled WGS sequence"/>
</dbReference>
<evidence type="ECO:0000313" key="3">
    <source>
        <dbReference type="Proteomes" id="UP000254939"/>
    </source>
</evidence>
<comment type="caution">
    <text evidence="2">The sequence shown here is derived from an EMBL/GenBank/DDBJ whole genome shotgun (WGS) entry which is preliminary data.</text>
</comment>
<dbReference type="EMBL" id="NAAC01000009">
    <property type="protein sequence ID" value="RDJ13039.1"/>
    <property type="molecule type" value="Genomic_DNA"/>
</dbReference>
<evidence type="ECO:0000256" key="1">
    <source>
        <dbReference type="SAM" id="Phobius"/>
    </source>
</evidence>
<keyword evidence="1" id="KW-0472">Membrane</keyword>
<feature type="transmembrane region" description="Helical" evidence="1">
    <location>
        <begin position="21"/>
        <end position="42"/>
    </location>
</feature>